<evidence type="ECO:0000313" key="2">
    <source>
        <dbReference type="EMBL" id="QIQ60846.1"/>
    </source>
</evidence>
<dbReference type="RefSeq" id="YP_010798419.1">
    <property type="nucleotide sequence ID" value="NC_076448.1"/>
</dbReference>
<evidence type="ECO:0000256" key="1">
    <source>
        <dbReference type="SAM" id="MobiDB-lite"/>
    </source>
</evidence>
<feature type="region of interest" description="Disordered" evidence="1">
    <location>
        <begin position="60"/>
        <end position="91"/>
    </location>
</feature>
<dbReference type="GeneID" id="80536608"/>
<keyword evidence="3" id="KW-1185">Reference proteome</keyword>
<dbReference type="Proteomes" id="UP000677443">
    <property type="component" value="Segment"/>
</dbReference>
<name>A0A6G9L8N0_9RHAB</name>
<organism evidence="2 3">
    <name type="scientific">Peach virus 1</name>
    <dbReference type="NCBI Taxonomy" id="2721273"/>
    <lineage>
        <taxon>Viruses</taxon>
        <taxon>Riboviria</taxon>
        <taxon>Orthornavirae</taxon>
        <taxon>Negarnaviricota</taxon>
        <taxon>Haploviricotina</taxon>
        <taxon>Monjiviricetes</taxon>
        <taxon>Mononegavirales</taxon>
        <taxon>Rhabdoviridae</taxon>
        <taxon>Betarhabdovirinae</taxon>
        <taxon>Alphanucleorhabdovirus</taxon>
        <taxon>Alphanucleorhabdovirus pruni</taxon>
    </lineage>
</organism>
<proteinExistence type="predicted"/>
<dbReference type="EMBL" id="MN520414">
    <property type="protein sequence ID" value="QIQ60846.1"/>
    <property type="molecule type" value="Viral_cRNA"/>
</dbReference>
<reference evidence="2" key="1">
    <citation type="journal article" date="2020" name="Virus Res.">
        <title>Identification and characterization of a novel rhabdovirus infecting peach in China.</title>
        <authorList>
            <person name="Zhou J."/>
            <person name="Cao K."/>
            <person name="Zhang Z."/>
            <person name="Wang L."/>
            <person name="Li S."/>
        </authorList>
    </citation>
    <scope>NUCLEOTIDE SEQUENCE</scope>
    <source>
        <strain evidence="2">NSTT</strain>
    </source>
</reference>
<feature type="compositionally biased region" description="Polar residues" evidence="1">
    <location>
        <begin position="60"/>
        <end position="87"/>
    </location>
</feature>
<sequence length="293" mass="32734">MPKEGVIRRSSRLLSNKLYTRPQTNQKAILEEETVQSVLSRSDKYKLDYLPESAAAIVERTQSSSEVSDHSSTLTGSPMAPTSTSPSGLDGLRQKLEAKGCVPDNTLISELSASGEAAFNETAKVDGWVIAITLGYQLAIRQGFRTDHTFIATELPKQISTLSSCSDKFTEHLEEMNKIVSELKKEEPHGSRGTKRNWQDSNMMTMEEAKDDFSKQSLDTKVNAYNNYLLSLGYSLHTLKTKSPSIFRNLPGVLNKGLVWLTAMYGRQVLNEYKKEASADKQTINRKYEKLPV</sequence>
<evidence type="ECO:0000313" key="3">
    <source>
        <dbReference type="Proteomes" id="UP000677443"/>
    </source>
</evidence>
<accession>A0A6G9L8N0</accession>
<dbReference type="KEGG" id="vg:80536608"/>
<protein>
    <submittedName>
        <fullName evidence="2">Phosphoprotein</fullName>
    </submittedName>
</protein>